<dbReference type="SMART" id="SM00849">
    <property type="entry name" value="Lactamase_B"/>
    <property type="match status" value="1"/>
</dbReference>
<dbReference type="GO" id="GO:0051920">
    <property type="term" value="F:peroxiredoxin activity"/>
    <property type="evidence" value="ECO:0007669"/>
    <property type="project" value="InterPro"/>
</dbReference>
<dbReference type="InterPro" id="IPR051013">
    <property type="entry name" value="MBL_superfamily_lactonases"/>
</dbReference>
<accession>A0A0F4YFH5</accession>
<keyword evidence="3" id="KW-0479">Metal-binding</keyword>
<dbReference type="Gene3D" id="3.60.15.10">
    <property type="entry name" value="Ribonuclease Z/Hydroxyacylglutathione hydrolase-like"/>
    <property type="match status" value="1"/>
</dbReference>
<dbReference type="PANTHER" id="PTHR42978:SF2">
    <property type="entry name" value="102 KBASES UNSTABLE REGION: FROM 1 TO 119443"/>
    <property type="match status" value="1"/>
</dbReference>
<feature type="compositionally biased region" description="Basic and acidic residues" evidence="6">
    <location>
        <begin position="171"/>
        <end position="192"/>
    </location>
</feature>
<keyword evidence="4" id="KW-0378">Hydrolase</keyword>
<dbReference type="RefSeq" id="XP_013323521.1">
    <property type="nucleotide sequence ID" value="XM_013468067.1"/>
</dbReference>
<keyword evidence="9" id="KW-1185">Reference proteome</keyword>
<sequence>MSTITLNQTLSLKSPAVHLHALSAGHLTLPEKYFVHPASATARRTVPSLAFLIQHRHPTTGKLTRLVFDLGLRRDIQLYAVPIQKHAETRQPLSTDPDVVKSLARGGLTPGNIDYVVYSHVHWDHVGEPRDFPTSTFVIGPGARDLLRGTNRSLTGSHSFFEPDLLPEERTIELSDPDSSSKVDRASDKETSGPDFHQPWTTNPFNLPSIDLFHDGTVYIVHAPGHLPGHINLLVKTGPEPTNWVYLAGDACHDRRIVRREREIGEWVDDDGRVCCIHADRKMAEQTIERIRGLEEQGVEVIFAHDVEWEDDARNKSRFFGIIATGMTRQIVSTVVELGGLWGYPTDNSNTMSQQNYLFLHNSTTAMSSPPKQHFIAELGPHAWNDGWQSVLNLSPELFQASLALRSVPKRHGHLSPKVQAFIGLAVDSAATHLHVPGIEEHVRAALAAGATATELVEVIELTSTLGIHACNIGVPLLVEVLKEEGHPAAEAQQLDARREQLRADFKQNRGYWHAFWEDILRLDPDFFEAYLEFSSVPWVRRPENGTKGVLEPKVKELIYCAFDAAATHLYQPGLKQHMRNALRYGATPEEIMEVLEIATALSLHTATVAMPIVEREVAASPTSPDYFPRFSAFPTNWGKSGYTPTFGICPTDSHISPHLPAKTCIWGNTKLHRKGETKRKSTLTIHLETDR</sequence>
<dbReference type="InterPro" id="IPR003779">
    <property type="entry name" value="CMD-like"/>
</dbReference>
<dbReference type="Pfam" id="PF02627">
    <property type="entry name" value="CMD"/>
    <property type="match status" value="1"/>
</dbReference>
<dbReference type="InterPro" id="IPR001279">
    <property type="entry name" value="Metallo-B-lactamas"/>
</dbReference>
<keyword evidence="5" id="KW-0862">Zinc</keyword>
<dbReference type="PANTHER" id="PTHR42978">
    <property type="entry name" value="QUORUM-QUENCHING LACTONASE YTNP-RELATED-RELATED"/>
    <property type="match status" value="1"/>
</dbReference>
<dbReference type="SUPFAM" id="SSF69118">
    <property type="entry name" value="AhpD-like"/>
    <property type="match status" value="1"/>
</dbReference>
<evidence type="ECO:0000313" key="8">
    <source>
        <dbReference type="EMBL" id="KKA16909.1"/>
    </source>
</evidence>
<name>A0A0F4YFH5_RASE3</name>
<dbReference type="GO" id="GO:0046872">
    <property type="term" value="F:metal ion binding"/>
    <property type="evidence" value="ECO:0007669"/>
    <property type="project" value="UniProtKB-KW"/>
</dbReference>
<dbReference type="InterPro" id="IPR036866">
    <property type="entry name" value="RibonucZ/Hydroxyglut_hydro"/>
</dbReference>
<evidence type="ECO:0000256" key="6">
    <source>
        <dbReference type="SAM" id="MobiDB-lite"/>
    </source>
</evidence>
<comment type="caution">
    <text evidence="8">The sequence shown here is derived from an EMBL/GenBank/DDBJ whole genome shotgun (WGS) entry which is preliminary data.</text>
</comment>
<evidence type="ECO:0000256" key="1">
    <source>
        <dbReference type="ARBA" id="ARBA00001947"/>
    </source>
</evidence>
<gene>
    <name evidence="8" type="ORF">T310_9523</name>
</gene>
<evidence type="ECO:0000313" key="9">
    <source>
        <dbReference type="Proteomes" id="UP000053958"/>
    </source>
</evidence>
<comment type="similarity">
    <text evidence="2">Belongs to the metallo-beta-lactamase superfamily.</text>
</comment>
<evidence type="ECO:0000256" key="2">
    <source>
        <dbReference type="ARBA" id="ARBA00007749"/>
    </source>
</evidence>
<feature type="domain" description="Metallo-beta-lactamase" evidence="7">
    <location>
        <begin position="47"/>
        <end position="305"/>
    </location>
</feature>
<evidence type="ECO:0000256" key="5">
    <source>
        <dbReference type="ARBA" id="ARBA00022833"/>
    </source>
</evidence>
<evidence type="ECO:0000256" key="3">
    <source>
        <dbReference type="ARBA" id="ARBA00022723"/>
    </source>
</evidence>
<dbReference type="CDD" id="cd07730">
    <property type="entry name" value="metallo-hydrolase-like_MBL-fold"/>
    <property type="match status" value="1"/>
</dbReference>
<dbReference type="GeneID" id="25321456"/>
<reference evidence="8 9" key="1">
    <citation type="submission" date="2015-04" db="EMBL/GenBank/DDBJ databases">
        <authorList>
            <person name="Heijne W.H."/>
            <person name="Fedorova N.D."/>
            <person name="Nierman W.C."/>
            <person name="Vollebregt A.W."/>
            <person name="Zhao Z."/>
            <person name="Wu L."/>
            <person name="Kumar M."/>
            <person name="Stam H."/>
            <person name="van den Berg M.A."/>
            <person name="Pel H.J."/>
        </authorList>
    </citation>
    <scope>NUCLEOTIDE SEQUENCE [LARGE SCALE GENOMIC DNA]</scope>
    <source>
        <strain evidence="8 9">CBS 393.64</strain>
    </source>
</reference>
<dbReference type="GO" id="GO:0016787">
    <property type="term" value="F:hydrolase activity"/>
    <property type="evidence" value="ECO:0007669"/>
    <property type="project" value="UniProtKB-KW"/>
</dbReference>
<feature type="region of interest" description="Disordered" evidence="6">
    <location>
        <begin position="171"/>
        <end position="200"/>
    </location>
</feature>
<protein>
    <recommendedName>
        <fullName evidence="7">Metallo-beta-lactamase domain-containing protein</fullName>
    </recommendedName>
</protein>
<dbReference type="STRING" id="1408163.A0A0F4YFH5"/>
<dbReference type="InterPro" id="IPR029032">
    <property type="entry name" value="AhpD-like"/>
</dbReference>
<dbReference type="Proteomes" id="UP000053958">
    <property type="component" value="Unassembled WGS sequence"/>
</dbReference>
<dbReference type="SUPFAM" id="SSF56281">
    <property type="entry name" value="Metallo-hydrolase/oxidoreductase"/>
    <property type="match status" value="1"/>
</dbReference>
<dbReference type="EMBL" id="LASV01000732">
    <property type="protein sequence ID" value="KKA16909.1"/>
    <property type="molecule type" value="Genomic_DNA"/>
</dbReference>
<dbReference type="AlphaFoldDB" id="A0A0F4YFH5"/>
<organism evidence="8 9">
    <name type="scientific">Rasamsonia emersonii (strain ATCC 16479 / CBS 393.64 / IMI 116815)</name>
    <dbReference type="NCBI Taxonomy" id="1408163"/>
    <lineage>
        <taxon>Eukaryota</taxon>
        <taxon>Fungi</taxon>
        <taxon>Dikarya</taxon>
        <taxon>Ascomycota</taxon>
        <taxon>Pezizomycotina</taxon>
        <taxon>Eurotiomycetes</taxon>
        <taxon>Eurotiomycetidae</taxon>
        <taxon>Eurotiales</taxon>
        <taxon>Trichocomaceae</taxon>
        <taxon>Rasamsonia</taxon>
    </lineage>
</organism>
<comment type="cofactor">
    <cofactor evidence="1">
        <name>Zn(2+)</name>
        <dbReference type="ChEBI" id="CHEBI:29105"/>
    </cofactor>
</comment>
<evidence type="ECO:0000256" key="4">
    <source>
        <dbReference type="ARBA" id="ARBA00022801"/>
    </source>
</evidence>
<dbReference type="Gene3D" id="1.20.1290.10">
    <property type="entry name" value="AhpD-like"/>
    <property type="match status" value="1"/>
</dbReference>
<dbReference type="OrthoDB" id="4218374at2759"/>
<proteinExistence type="inferred from homology"/>
<evidence type="ECO:0000259" key="7">
    <source>
        <dbReference type="SMART" id="SM00849"/>
    </source>
</evidence>